<dbReference type="EMBL" id="CANHGI010000006">
    <property type="protein sequence ID" value="CAI5455014.1"/>
    <property type="molecule type" value="Genomic_DNA"/>
</dbReference>
<accession>A0A9P1IZ20</accession>
<organism evidence="1 2">
    <name type="scientific">Caenorhabditis angaria</name>
    <dbReference type="NCBI Taxonomy" id="860376"/>
    <lineage>
        <taxon>Eukaryota</taxon>
        <taxon>Metazoa</taxon>
        <taxon>Ecdysozoa</taxon>
        <taxon>Nematoda</taxon>
        <taxon>Chromadorea</taxon>
        <taxon>Rhabditida</taxon>
        <taxon>Rhabditina</taxon>
        <taxon>Rhabditomorpha</taxon>
        <taxon>Rhabditoidea</taxon>
        <taxon>Rhabditidae</taxon>
        <taxon>Peloderinae</taxon>
        <taxon>Caenorhabditis</taxon>
    </lineage>
</organism>
<proteinExistence type="predicted"/>
<comment type="caution">
    <text evidence="1">The sequence shown here is derived from an EMBL/GenBank/DDBJ whole genome shotgun (WGS) entry which is preliminary data.</text>
</comment>
<gene>
    <name evidence="1" type="ORF">CAMP_LOCUS17651</name>
</gene>
<name>A0A9P1IZ20_9PELO</name>
<sequence>MIEFLVGVCFGIFCAWVWNLLYIEDTDSAHPQLDCSAVNDHPIALIDSDCEDEEDAQIDIDAFYDKHYGPIHDTSTHAGSMAALWDFIKCTDDYTQEFIYAQMDEDLRENIWE</sequence>
<evidence type="ECO:0000313" key="2">
    <source>
        <dbReference type="Proteomes" id="UP001152747"/>
    </source>
</evidence>
<dbReference type="Proteomes" id="UP001152747">
    <property type="component" value="Unassembled WGS sequence"/>
</dbReference>
<reference evidence="1" key="1">
    <citation type="submission" date="2022-11" db="EMBL/GenBank/DDBJ databases">
        <authorList>
            <person name="Kikuchi T."/>
        </authorList>
    </citation>
    <scope>NUCLEOTIDE SEQUENCE</scope>
    <source>
        <strain evidence="1">PS1010</strain>
    </source>
</reference>
<dbReference type="AlphaFoldDB" id="A0A9P1IZ20"/>
<evidence type="ECO:0000313" key="1">
    <source>
        <dbReference type="EMBL" id="CAI5455014.1"/>
    </source>
</evidence>
<protein>
    <submittedName>
        <fullName evidence="1">Uncharacterized protein</fullName>
    </submittedName>
</protein>
<keyword evidence="2" id="KW-1185">Reference proteome</keyword>